<sequence length="165" mass="19178">MRYLILLLLGFTLGFGEVITRSFSDERELEVRILEKIFSDITKKKEVRVVILGSRRDYFSKNISTYSKRLKESRSCRKADIVFLAGVYRGKLPKGCGGKILFSSRRKDIFLREDCVGAFFWKKGRPNILFIRERLRKKKIKLPPEYNRFIESLGSRHPKPGGKGA</sequence>
<dbReference type="EMBL" id="DRNB01000178">
    <property type="protein sequence ID" value="HHJ64243.1"/>
    <property type="molecule type" value="Genomic_DNA"/>
</dbReference>
<proteinExistence type="predicted"/>
<dbReference type="AlphaFoldDB" id="A0A7C5L9H6"/>
<reference evidence="1" key="1">
    <citation type="journal article" date="2020" name="mSystems">
        <title>Genome- and Community-Level Interaction Insights into Carbon Utilization and Element Cycling Functions of Hydrothermarchaeota in Hydrothermal Sediment.</title>
        <authorList>
            <person name="Zhou Z."/>
            <person name="Liu Y."/>
            <person name="Xu W."/>
            <person name="Pan J."/>
            <person name="Luo Z.H."/>
            <person name="Li M."/>
        </authorList>
    </citation>
    <scope>NUCLEOTIDE SEQUENCE [LARGE SCALE GENOMIC DNA]</scope>
    <source>
        <strain evidence="1">HyVt-501</strain>
    </source>
</reference>
<dbReference type="Proteomes" id="UP000885792">
    <property type="component" value="Unassembled WGS sequence"/>
</dbReference>
<protein>
    <submittedName>
        <fullName evidence="1">Uncharacterized protein</fullName>
    </submittedName>
</protein>
<gene>
    <name evidence="1" type="ORF">ENJ61_04970</name>
</gene>
<comment type="caution">
    <text evidence="1">The sequence shown here is derived from an EMBL/GenBank/DDBJ whole genome shotgun (WGS) entry which is preliminary data.</text>
</comment>
<evidence type="ECO:0000313" key="1">
    <source>
        <dbReference type="EMBL" id="HHJ64243.1"/>
    </source>
</evidence>
<accession>A0A7C5L9H6</accession>
<organism evidence="1">
    <name type="scientific">Aquifex aeolicus</name>
    <dbReference type="NCBI Taxonomy" id="63363"/>
    <lineage>
        <taxon>Bacteria</taxon>
        <taxon>Pseudomonadati</taxon>
        <taxon>Aquificota</taxon>
        <taxon>Aquificia</taxon>
        <taxon>Aquificales</taxon>
        <taxon>Aquificaceae</taxon>
        <taxon>Aquifex</taxon>
    </lineage>
</organism>
<name>A0A7C5L9H6_AQUAO</name>